<dbReference type="PRINTS" id="PR00038">
    <property type="entry name" value="HTHLUXR"/>
</dbReference>
<sequence length="775" mass="82457">MTDTARLRGMGISAREAEVLALLGDHLTNSEIASRLFISVRTAESHVASLLRKLEVADRRALAALAADAAGTTGRGVTRLPTPLGVLIGRQAELDHLVSVVGGARLVTLGGAGGSGKTRLAIEVAHRLTAAHPEGTWFVELAPLRDPGQVPRAVTATLGVADHASRTPLDSLIDYLRHRRALLVLDNCEHLVDACADLAVSLTSACPGVRVLATSRETLDVPGETLIPLGGLDARSAVALFDSVATAGNPHFTPSPETVDRVCGKLDRLPLAIELAAAQMATVTLQELEAGLADSPSALRATRRRADPRHRSLAEVIAWSVDLLDPREREALAALSVFAGPFGMAAAGSVVGTPTATADVAGLHRRSLLSRDADVAGESRFRMLETVRQFATGLDRAAVGSARAYHLRYHLRLAEEADSGLRTAESPRWMERLRASTDDLRVAIDEAFAAEPGSAARLVADLSWPWFVDGRLAELQLRSEHALAGNPEDPLLRSRLYFGLAAATIAQGDLPASEEAATRQIREANEVADVDFAGHGYQLLGMAAWARGDHAGADTHHRTALSYIRRTGSMWRLALVCATAGRSARAAGDIERGDSLLREATTVAEQLGEPMVLASALDYTCVGLLERQHFEAAVPLVARSLAAYRAVGYAEGVSSALALEAILAMRHDRWDEAETHYAETLEVCLRAQHSGGTATALEGLGLVATHRGGARTATRLLGACDHIRTSIGVAVPEHMAAPRDDALEALAHTLGDEFDSEYLRGRELRPEAYTGGIDR</sequence>
<dbReference type="GO" id="GO:0003677">
    <property type="term" value="F:DNA binding"/>
    <property type="evidence" value="ECO:0007669"/>
    <property type="project" value="InterPro"/>
</dbReference>
<dbReference type="GO" id="GO:0006355">
    <property type="term" value="P:regulation of DNA-templated transcription"/>
    <property type="evidence" value="ECO:0007669"/>
    <property type="project" value="InterPro"/>
</dbReference>
<evidence type="ECO:0000313" key="3">
    <source>
        <dbReference type="Proteomes" id="UP000198348"/>
    </source>
</evidence>
<name>A0A238WU95_9PSEU</name>
<dbReference type="InterPro" id="IPR016032">
    <property type="entry name" value="Sig_transdc_resp-reg_C-effctor"/>
</dbReference>
<accession>A0A238WU95</accession>
<dbReference type="InterPro" id="IPR049945">
    <property type="entry name" value="AAA_22"/>
</dbReference>
<dbReference type="OrthoDB" id="9812579at2"/>
<protein>
    <submittedName>
        <fullName evidence="2">Predicted ATPase</fullName>
    </submittedName>
</protein>
<dbReference type="Pfam" id="PF00196">
    <property type="entry name" value="GerE"/>
    <property type="match status" value="1"/>
</dbReference>
<evidence type="ECO:0000313" key="2">
    <source>
        <dbReference type="EMBL" id="SNR49983.1"/>
    </source>
</evidence>
<dbReference type="InterPro" id="IPR036388">
    <property type="entry name" value="WH-like_DNA-bd_sf"/>
</dbReference>
<dbReference type="Pfam" id="PF13401">
    <property type="entry name" value="AAA_22"/>
    <property type="match status" value="1"/>
</dbReference>
<keyword evidence="3" id="KW-1185">Reference proteome</keyword>
<dbReference type="InterPro" id="IPR027417">
    <property type="entry name" value="P-loop_NTPase"/>
</dbReference>
<dbReference type="Pfam" id="PF25872">
    <property type="entry name" value="HTH_77"/>
    <property type="match status" value="1"/>
</dbReference>
<dbReference type="SUPFAM" id="SSF52540">
    <property type="entry name" value="P-loop containing nucleoside triphosphate hydrolases"/>
    <property type="match status" value="1"/>
</dbReference>
<dbReference type="Gene3D" id="1.25.40.10">
    <property type="entry name" value="Tetratricopeptide repeat domain"/>
    <property type="match status" value="1"/>
</dbReference>
<dbReference type="AlphaFoldDB" id="A0A238WU95"/>
<feature type="domain" description="HTH luxR-type" evidence="1">
    <location>
        <begin position="1"/>
        <end position="70"/>
    </location>
</feature>
<dbReference type="PANTHER" id="PTHR47691:SF3">
    <property type="entry name" value="HTH-TYPE TRANSCRIPTIONAL REGULATOR RV0890C-RELATED"/>
    <property type="match status" value="1"/>
</dbReference>
<organism evidence="2 3">
    <name type="scientific">Haloechinothrix alba</name>
    <dbReference type="NCBI Taxonomy" id="664784"/>
    <lineage>
        <taxon>Bacteria</taxon>
        <taxon>Bacillati</taxon>
        <taxon>Actinomycetota</taxon>
        <taxon>Actinomycetes</taxon>
        <taxon>Pseudonocardiales</taxon>
        <taxon>Pseudonocardiaceae</taxon>
        <taxon>Haloechinothrix</taxon>
    </lineage>
</organism>
<dbReference type="InterPro" id="IPR011990">
    <property type="entry name" value="TPR-like_helical_dom_sf"/>
</dbReference>
<dbReference type="GO" id="GO:0043531">
    <property type="term" value="F:ADP binding"/>
    <property type="evidence" value="ECO:0007669"/>
    <property type="project" value="InterPro"/>
</dbReference>
<dbReference type="RefSeq" id="WP_089301029.1">
    <property type="nucleotide sequence ID" value="NZ_FZNW01000007.1"/>
</dbReference>
<dbReference type="CDD" id="cd06170">
    <property type="entry name" value="LuxR_C_like"/>
    <property type="match status" value="1"/>
</dbReference>
<dbReference type="SMART" id="SM00421">
    <property type="entry name" value="HTH_LUXR"/>
    <property type="match status" value="1"/>
</dbReference>
<dbReference type="EMBL" id="FZNW01000007">
    <property type="protein sequence ID" value="SNR49983.1"/>
    <property type="molecule type" value="Genomic_DNA"/>
</dbReference>
<proteinExistence type="predicted"/>
<dbReference type="PROSITE" id="PS50043">
    <property type="entry name" value="HTH_LUXR_2"/>
    <property type="match status" value="1"/>
</dbReference>
<dbReference type="SUPFAM" id="SSF46894">
    <property type="entry name" value="C-terminal effector domain of the bipartite response regulators"/>
    <property type="match status" value="1"/>
</dbReference>
<dbReference type="InterPro" id="IPR058852">
    <property type="entry name" value="HTH_77"/>
</dbReference>
<dbReference type="Gene3D" id="3.40.50.300">
    <property type="entry name" value="P-loop containing nucleotide triphosphate hydrolases"/>
    <property type="match status" value="1"/>
</dbReference>
<dbReference type="Gene3D" id="1.10.10.10">
    <property type="entry name" value="Winged helix-like DNA-binding domain superfamily/Winged helix DNA-binding domain"/>
    <property type="match status" value="1"/>
</dbReference>
<dbReference type="Proteomes" id="UP000198348">
    <property type="component" value="Unassembled WGS sequence"/>
</dbReference>
<dbReference type="PANTHER" id="PTHR47691">
    <property type="entry name" value="REGULATOR-RELATED"/>
    <property type="match status" value="1"/>
</dbReference>
<dbReference type="PRINTS" id="PR00364">
    <property type="entry name" value="DISEASERSIST"/>
</dbReference>
<gene>
    <name evidence="2" type="ORF">SAMN06265360_107218</name>
</gene>
<dbReference type="SUPFAM" id="SSF48452">
    <property type="entry name" value="TPR-like"/>
    <property type="match status" value="1"/>
</dbReference>
<dbReference type="InterPro" id="IPR000792">
    <property type="entry name" value="Tscrpt_reg_LuxR_C"/>
</dbReference>
<evidence type="ECO:0000259" key="1">
    <source>
        <dbReference type="PROSITE" id="PS50043"/>
    </source>
</evidence>
<reference evidence="2 3" key="1">
    <citation type="submission" date="2017-06" db="EMBL/GenBank/DDBJ databases">
        <authorList>
            <person name="Kim H.J."/>
            <person name="Triplett B.A."/>
        </authorList>
    </citation>
    <scope>NUCLEOTIDE SEQUENCE [LARGE SCALE GENOMIC DNA]</scope>
    <source>
        <strain evidence="2 3">DSM 45207</strain>
    </source>
</reference>